<proteinExistence type="predicted"/>
<comment type="caution">
    <text evidence="2">The sequence shown here is derived from an EMBL/GenBank/DDBJ whole genome shotgun (WGS) entry which is preliminary data.</text>
</comment>
<gene>
    <name evidence="2" type="ORF">HAX54_029634</name>
</gene>
<protein>
    <submittedName>
        <fullName evidence="2">Uncharacterized protein</fullName>
    </submittedName>
</protein>
<evidence type="ECO:0000313" key="3">
    <source>
        <dbReference type="Proteomes" id="UP000823775"/>
    </source>
</evidence>
<keyword evidence="3" id="KW-1185">Reference proteome</keyword>
<feature type="region of interest" description="Disordered" evidence="1">
    <location>
        <begin position="54"/>
        <end position="82"/>
    </location>
</feature>
<sequence length="82" mass="9478">VASYSFQGYDPGSYCHTPRVDIVKVDIQHYRDLRIFDTIPLFGKTLVGIMENTSRQGERREIKEETLEADDDVDLKRSQARS</sequence>
<feature type="non-terminal residue" evidence="2">
    <location>
        <position position="82"/>
    </location>
</feature>
<dbReference type="Proteomes" id="UP000823775">
    <property type="component" value="Unassembled WGS sequence"/>
</dbReference>
<feature type="compositionally biased region" description="Basic and acidic residues" evidence="1">
    <location>
        <begin position="56"/>
        <end position="66"/>
    </location>
</feature>
<accession>A0ABS8V7S3</accession>
<name>A0ABS8V7S3_DATST</name>
<organism evidence="2 3">
    <name type="scientific">Datura stramonium</name>
    <name type="common">Jimsonweed</name>
    <name type="synonym">Common thornapple</name>
    <dbReference type="NCBI Taxonomy" id="4076"/>
    <lineage>
        <taxon>Eukaryota</taxon>
        <taxon>Viridiplantae</taxon>
        <taxon>Streptophyta</taxon>
        <taxon>Embryophyta</taxon>
        <taxon>Tracheophyta</taxon>
        <taxon>Spermatophyta</taxon>
        <taxon>Magnoliopsida</taxon>
        <taxon>eudicotyledons</taxon>
        <taxon>Gunneridae</taxon>
        <taxon>Pentapetalae</taxon>
        <taxon>asterids</taxon>
        <taxon>lamiids</taxon>
        <taxon>Solanales</taxon>
        <taxon>Solanaceae</taxon>
        <taxon>Solanoideae</taxon>
        <taxon>Datureae</taxon>
        <taxon>Datura</taxon>
    </lineage>
</organism>
<dbReference type="EMBL" id="JACEIK010003689">
    <property type="protein sequence ID" value="MCD9642726.1"/>
    <property type="molecule type" value="Genomic_DNA"/>
</dbReference>
<evidence type="ECO:0000256" key="1">
    <source>
        <dbReference type="SAM" id="MobiDB-lite"/>
    </source>
</evidence>
<feature type="non-terminal residue" evidence="2">
    <location>
        <position position="1"/>
    </location>
</feature>
<reference evidence="2 3" key="1">
    <citation type="journal article" date="2021" name="BMC Genomics">
        <title>Datura genome reveals duplications of psychoactive alkaloid biosynthetic genes and high mutation rate following tissue culture.</title>
        <authorList>
            <person name="Rajewski A."/>
            <person name="Carter-House D."/>
            <person name="Stajich J."/>
            <person name="Litt A."/>
        </authorList>
    </citation>
    <scope>NUCLEOTIDE SEQUENCE [LARGE SCALE GENOMIC DNA]</scope>
    <source>
        <strain evidence="2">AR-01</strain>
    </source>
</reference>
<evidence type="ECO:0000313" key="2">
    <source>
        <dbReference type="EMBL" id="MCD9642726.1"/>
    </source>
</evidence>